<reference evidence="3" key="1">
    <citation type="journal article" date="2023" name="Mol. Phylogenet. Evol.">
        <title>Genome-scale phylogeny and comparative genomics of the fungal order Sordariales.</title>
        <authorList>
            <person name="Hensen N."/>
            <person name="Bonometti L."/>
            <person name="Westerberg I."/>
            <person name="Brannstrom I.O."/>
            <person name="Guillou S."/>
            <person name="Cros-Aarteil S."/>
            <person name="Calhoun S."/>
            <person name="Haridas S."/>
            <person name="Kuo A."/>
            <person name="Mondo S."/>
            <person name="Pangilinan J."/>
            <person name="Riley R."/>
            <person name="LaButti K."/>
            <person name="Andreopoulos B."/>
            <person name="Lipzen A."/>
            <person name="Chen C."/>
            <person name="Yan M."/>
            <person name="Daum C."/>
            <person name="Ng V."/>
            <person name="Clum A."/>
            <person name="Steindorff A."/>
            <person name="Ohm R.A."/>
            <person name="Martin F."/>
            <person name="Silar P."/>
            <person name="Natvig D.O."/>
            <person name="Lalanne C."/>
            <person name="Gautier V."/>
            <person name="Ament-Velasquez S.L."/>
            <person name="Kruys A."/>
            <person name="Hutchinson M.I."/>
            <person name="Powell A.J."/>
            <person name="Barry K."/>
            <person name="Miller A.N."/>
            <person name="Grigoriev I.V."/>
            <person name="Debuchy R."/>
            <person name="Gladieux P."/>
            <person name="Hiltunen Thoren M."/>
            <person name="Johannesson H."/>
        </authorList>
    </citation>
    <scope>NUCLEOTIDE SEQUENCE</scope>
    <source>
        <strain evidence="3">PSN293</strain>
    </source>
</reference>
<feature type="region of interest" description="Disordered" evidence="1">
    <location>
        <begin position="234"/>
        <end position="296"/>
    </location>
</feature>
<keyword evidence="2" id="KW-0472">Membrane</keyword>
<dbReference type="EMBL" id="MU858113">
    <property type="protein sequence ID" value="KAK4213164.1"/>
    <property type="molecule type" value="Genomic_DNA"/>
</dbReference>
<evidence type="ECO:0000256" key="2">
    <source>
        <dbReference type="SAM" id="Phobius"/>
    </source>
</evidence>
<feature type="transmembrane region" description="Helical" evidence="2">
    <location>
        <begin position="20"/>
        <end position="38"/>
    </location>
</feature>
<name>A0AAN6Y634_9PEZI</name>
<feature type="transmembrane region" description="Helical" evidence="2">
    <location>
        <begin position="144"/>
        <end position="165"/>
    </location>
</feature>
<evidence type="ECO:0000313" key="3">
    <source>
        <dbReference type="EMBL" id="KAK4213164.1"/>
    </source>
</evidence>
<protein>
    <submittedName>
        <fullName evidence="3">Uncharacterized protein</fullName>
    </submittedName>
</protein>
<keyword evidence="2" id="KW-1133">Transmembrane helix</keyword>
<keyword evidence="4" id="KW-1185">Reference proteome</keyword>
<evidence type="ECO:0000313" key="4">
    <source>
        <dbReference type="Proteomes" id="UP001301769"/>
    </source>
</evidence>
<keyword evidence="2" id="KW-0812">Transmembrane</keyword>
<feature type="transmembrane region" description="Helical" evidence="2">
    <location>
        <begin position="44"/>
        <end position="63"/>
    </location>
</feature>
<gene>
    <name evidence="3" type="ORF">QBC37DRAFT_483223</name>
</gene>
<reference evidence="3" key="2">
    <citation type="submission" date="2023-05" db="EMBL/GenBank/DDBJ databases">
        <authorList>
            <consortium name="Lawrence Berkeley National Laboratory"/>
            <person name="Steindorff A."/>
            <person name="Hensen N."/>
            <person name="Bonometti L."/>
            <person name="Westerberg I."/>
            <person name="Brannstrom I.O."/>
            <person name="Guillou S."/>
            <person name="Cros-Aarteil S."/>
            <person name="Calhoun S."/>
            <person name="Haridas S."/>
            <person name="Kuo A."/>
            <person name="Mondo S."/>
            <person name="Pangilinan J."/>
            <person name="Riley R."/>
            <person name="Labutti K."/>
            <person name="Andreopoulos B."/>
            <person name="Lipzen A."/>
            <person name="Chen C."/>
            <person name="Yanf M."/>
            <person name="Daum C."/>
            <person name="Ng V."/>
            <person name="Clum A."/>
            <person name="Ohm R."/>
            <person name="Martin F."/>
            <person name="Silar P."/>
            <person name="Natvig D."/>
            <person name="Lalanne C."/>
            <person name="Gautier V."/>
            <person name="Ament-Velasquez S.L."/>
            <person name="Kruys A."/>
            <person name="Hutchinson M.I."/>
            <person name="Powell A.J."/>
            <person name="Barry K."/>
            <person name="Miller A.N."/>
            <person name="Grigoriev I.V."/>
            <person name="Debuchy R."/>
            <person name="Gladieux P."/>
            <person name="Thoren M.H."/>
            <person name="Johannesson H."/>
        </authorList>
    </citation>
    <scope>NUCLEOTIDE SEQUENCE</scope>
    <source>
        <strain evidence="3">PSN293</strain>
    </source>
</reference>
<evidence type="ECO:0000256" key="1">
    <source>
        <dbReference type="SAM" id="MobiDB-lite"/>
    </source>
</evidence>
<feature type="transmembrane region" description="Helical" evidence="2">
    <location>
        <begin position="84"/>
        <end position="117"/>
    </location>
</feature>
<accession>A0AAN6Y634</accession>
<sequence>MEAQQPKYTSPKGMWVTKLILRIFSIIFCITLAALGGAMANTHIVDAIIFLIMGPPVFAALAWDITEGICILARGGHRGIHPGACVGVDLILWLGLTACTTLLGILGVGSGFFAYYYDYYDSLYFDDAYGDGGVYNDLVNKGRAVLGLGATLILIHFVLFVMACYETNERNRLPATTYVVYTTGPAPAGAQTTSMYGIPAGAVQQPQQPQQVYYQSAQPMPGAQTPMYYTYAQPGQQQQQVQQQQQPQQYQQQPMPVSPTSASTTPQSFAAQPNVAHPPPIYTGKNATENKTELPS</sequence>
<proteinExistence type="predicted"/>
<organism evidence="3 4">
    <name type="scientific">Rhypophila decipiens</name>
    <dbReference type="NCBI Taxonomy" id="261697"/>
    <lineage>
        <taxon>Eukaryota</taxon>
        <taxon>Fungi</taxon>
        <taxon>Dikarya</taxon>
        <taxon>Ascomycota</taxon>
        <taxon>Pezizomycotina</taxon>
        <taxon>Sordariomycetes</taxon>
        <taxon>Sordariomycetidae</taxon>
        <taxon>Sordariales</taxon>
        <taxon>Naviculisporaceae</taxon>
        <taxon>Rhypophila</taxon>
    </lineage>
</organism>
<feature type="compositionally biased region" description="Polar residues" evidence="1">
    <location>
        <begin position="258"/>
        <end position="271"/>
    </location>
</feature>
<feature type="compositionally biased region" description="Low complexity" evidence="1">
    <location>
        <begin position="234"/>
        <end position="254"/>
    </location>
</feature>
<comment type="caution">
    <text evidence="3">The sequence shown here is derived from an EMBL/GenBank/DDBJ whole genome shotgun (WGS) entry which is preliminary data.</text>
</comment>
<dbReference type="AlphaFoldDB" id="A0AAN6Y634"/>
<dbReference type="Proteomes" id="UP001301769">
    <property type="component" value="Unassembled WGS sequence"/>
</dbReference>